<comment type="caution">
    <text evidence="1">The sequence shown here is derived from an EMBL/GenBank/DDBJ whole genome shotgun (WGS) entry which is preliminary data.</text>
</comment>
<organism evidence="1 2">
    <name type="scientific">Adineta ricciae</name>
    <name type="common">Rotifer</name>
    <dbReference type="NCBI Taxonomy" id="249248"/>
    <lineage>
        <taxon>Eukaryota</taxon>
        <taxon>Metazoa</taxon>
        <taxon>Spiralia</taxon>
        <taxon>Gnathifera</taxon>
        <taxon>Rotifera</taxon>
        <taxon>Eurotatoria</taxon>
        <taxon>Bdelloidea</taxon>
        <taxon>Adinetida</taxon>
        <taxon>Adinetidae</taxon>
        <taxon>Adineta</taxon>
    </lineage>
</organism>
<name>A0A814QT54_ADIRI</name>
<dbReference type="EMBL" id="CAJNOJ010000106">
    <property type="protein sequence ID" value="CAF1123306.1"/>
    <property type="molecule type" value="Genomic_DNA"/>
</dbReference>
<dbReference type="Gene3D" id="3.40.50.410">
    <property type="entry name" value="von Willebrand factor, type A domain"/>
    <property type="match status" value="1"/>
</dbReference>
<proteinExistence type="predicted"/>
<evidence type="ECO:0000313" key="1">
    <source>
        <dbReference type="EMBL" id="CAF1123306.1"/>
    </source>
</evidence>
<dbReference type="Proteomes" id="UP000663852">
    <property type="component" value="Unassembled WGS sequence"/>
</dbReference>
<reference evidence="1" key="1">
    <citation type="submission" date="2021-02" db="EMBL/GenBank/DDBJ databases">
        <authorList>
            <person name="Nowell W R."/>
        </authorList>
    </citation>
    <scope>NUCLEOTIDE SEQUENCE</scope>
</reference>
<dbReference type="InterPro" id="IPR036465">
    <property type="entry name" value="vWFA_dom_sf"/>
</dbReference>
<evidence type="ECO:0000313" key="2">
    <source>
        <dbReference type="Proteomes" id="UP000663852"/>
    </source>
</evidence>
<dbReference type="OrthoDB" id="9977491at2759"/>
<dbReference type="AlphaFoldDB" id="A0A814QT54"/>
<protein>
    <submittedName>
        <fullName evidence="1">Uncharacterized protein</fullName>
    </submittedName>
</protein>
<accession>A0A814QT54</accession>
<gene>
    <name evidence="1" type="ORF">EDS130_LOCUS21173</name>
</gene>
<dbReference type="SUPFAM" id="SSF53300">
    <property type="entry name" value="vWA-like"/>
    <property type="match status" value="1"/>
</dbReference>
<sequence length="457" mass="51329">MMTTVEKMDYDLQRRTGHNINYIHDDLPILADERVKKGITFSRFRQSQLSIIDFILSSSNSAFQSHGDQDPIYLRPFTSSLDEFWQMLDGVQTTGDDSNEKKAIVDALQQCLSLDWRPDVVDGRFNDKLVLLITNGPPCNLLEEKCACNSPDLWQLVDALAKKNITLVVLGIEPTVICSDFYCALAKKTGGEYIPFVNAGRALKRVVRQAILGSYTYRQLFVRLDVRSDIELNSLYSYLYSYERAKEMYKYCATMDDIRRLFYRVRSHDVQAEAGEIINEISGPDSGYGASSPPAYTNYSDGPNLELNVGTLPTNTNYIDLWKHPHINIITSSPINNDDGHRSPLLLATHPQLIYGQRYVHPLAIGSDSEIDDEYILGNNHSNVVTPPLSINFNGGWLHPKLNSGTPTPVTDDEGYRTRLPTGASVDINFNQCFSHSFDNHLSFGSDGDTDDEVFGA</sequence>